<dbReference type="GO" id="GO:0016798">
    <property type="term" value="F:hydrolase activity, acting on glycosyl bonds"/>
    <property type="evidence" value="ECO:0007669"/>
    <property type="project" value="UniProtKB-KW"/>
</dbReference>
<feature type="domain" description="Fibronectin type-III" evidence="5">
    <location>
        <begin position="212"/>
        <end position="305"/>
    </location>
</feature>
<protein>
    <submittedName>
        <fullName evidence="6">Fibronectin type III domain protein</fullName>
    </submittedName>
</protein>
<evidence type="ECO:0000313" key="6">
    <source>
        <dbReference type="EMBL" id="ACV09956.1"/>
    </source>
</evidence>
<dbReference type="Pfam" id="PF00041">
    <property type="entry name" value="fn3"/>
    <property type="match status" value="2"/>
</dbReference>
<keyword evidence="7" id="KW-1185">Reference proteome</keyword>
<feature type="region of interest" description="Disordered" evidence="4">
    <location>
        <begin position="153"/>
        <end position="176"/>
    </location>
</feature>
<dbReference type="InterPro" id="IPR050964">
    <property type="entry name" value="Striated_Muscle_Regulatory"/>
</dbReference>
<dbReference type="OrthoDB" id="9805159at2"/>
<feature type="domain" description="Fibronectin type-III" evidence="5">
    <location>
        <begin position="115"/>
        <end position="208"/>
    </location>
</feature>
<dbReference type="GO" id="GO:0000272">
    <property type="term" value="P:polysaccharide catabolic process"/>
    <property type="evidence" value="ECO:0007669"/>
    <property type="project" value="UniProtKB-KW"/>
</dbReference>
<evidence type="ECO:0000256" key="4">
    <source>
        <dbReference type="SAM" id="MobiDB-lite"/>
    </source>
</evidence>
<dbReference type="KEGG" id="jde:Jden_2321"/>
<evidence type="ECO:0000313" key="7">
    <source>
        <dbReference type="Proteomes" id="UP000000628"/>
    </source>
</evidence>
<dbReference type="SMART" id="SM00060">
    <property type="entry name" value="FN3"/>
    <property type="match status" value="4"/>
</dbReference>
<evidence type="ECO:0000256" key="3">
    <source>
        <dbReference type="ARBA" id="ARBA00023326"/>
    </source>
</evidence>
<dbReference type="InterPro" id="IPR003961">
    <property type="entry name" value="FN3_dom"/>
</dbReference>
<keyword evidence="3" id="KW-0624">Polysaccharide degradation</keyword>
<sequence length="701" mass="73847">MAVEWGSWSGPSGTRFRVGIDLSVSGTTITARYYLGSEGGVSDNQKLVMGYSITGSVNYTASQPYNGGTQLIATRSVTSSRGVQRRFSARIEGIYNGASPRVDAYAMVPAAPPSSPGTPSVVSVSSTSMRISWSAPSSTNGASITRYQVQRADNSSFTSGTAAATTTSRSYTNSSLSPNRTYYWRVRAENSAGWSGWSGGRAATTSPALPTAPTSVAVTRNSDTSQALSWTRQATSQAPYDSIQVERKDTVNSSWTRVATVGGTATSYTDTSTVASRRYDYRVRAVNGGGAGGYSATVSVSTSPSAPSGVVAKKSGTQISVSWSKSTNQWGIYQHVIQDNPGGTGWVDVATVGDVTSWADTAPDTNVTHQYRVATRVYTYGVGSAGLTGGWSTPSAVVQLIAPPLAPSRRLPVGTIDRAAILTFAWTHNPVDTTDQTAYELQYRVNGGAWVLLTGTTADVRMVSALGVSGTLEWQVRTKGEHPDFGPWSPVWSASLASLPAVVLLAPVGTLPSSRLTAEWSYANADSTGQAVWEAQLLDSEGALLETRTGSGGAVSAVFETALVDGADYVARVRARSGAGMWSNWESQQFTTDFPLPVTVEAIPVFDRETGVTTLTFTDPPTPSTYEWTGQPNASPSTSNTADGTITNLEINPRFVTDADTPPDSTREPHALLPAGSYALVIPAAPTGFGYGSFAYDPFGE</sequence>
<dbReference type="InterPro" id="IPR036116">
    <property type="entry name" value="FN3_sf"/>
</dbReference>
<reference evidence="6 7" key="1">
    <citation type="journal article" date="2009" name="Stand. Genomic Sci.">
        <title>Complete genome sequence of Jonesia denitrificans type strain (Prevot 55134).</title>
        <authorList>
            <person name="Pukall R."/>
            <person name="Gehrich-Schroter G."/>
            <person name="Lapidus A."/>
            <person name="Nolan M."/>
            <person name="Glavina Del Rio T."/>
            <person name="Lucas S."/>
            <person name="Chen F."/>
            <person name="Tice H."/>
            <person name="Pitluck S."/>
            <person name="Cheng J.F."/>
            <person name="Copeland A."/>
            <person name="Saunders E."/>
            <person name="Brettin T."/>
            <person name="Detter J.C."/>
            <person name="Bruce D."/>
            <person name="Goodwin L."/>
            <person name="Pati A."/>
            <person name="Ivanova N."/>
            <person name="Mavromatis K."/>
            <person name="Ovchinnikova G."/>
            <person name="Chen A."/>
            <person name="Palaniappan K."/>
            <person name="Land M."/>
            <person name="Hauser L."/>
            <person name="Chang Y.J."/>
            <person name="Jeffries C.D."/>
            <person name="Chain P."/>
            <person name="Goker M."/>
            <person name="Bristow J."/>
            <person name="Eisen J.A."/>
            <person name="Markowitz V."/>
            <person name="Hugenholtz P."/>
            <person name="Kyrpides N.C."/>
            <person name="Klenk H.P."/>
            <person name="Han C."/>
        </authorList>
    </citation>
    <scope>NUCLEOTIDE SEQUENCE [LARGE SCALE GENOMIC DNA]</scope>
    <source>
        <strain evidence="7">ATCC 14870 / DSM 20603 / BCRC 15368 / CIP 55.134 / JCM 11481 / NBRC 15587 / NCTC 10816 / Prevot 55134</strain>
    </source>
</reference>
<keyword evidence="2" id="KW-0326">Glycosidase</keyword>
<dbReference type="SUPFAM" id="SSF49265">
    <property type="entry name" value="Fibronectin type III"/>
    <property type="match status" value="1"/>
</dbReference>
<evidence type="ECO:0000256" key="1">
    <source>
        <dbReference type="ARBA" id="ARBA00022737"/>
    </source>
</evidence>
<dbReference type="CDD" id="cd00063">
    <property type="entry name" value="FN3"/>
    <property type="match status" value="2"/>
</dbReference>
<keyword evidence="1" id="KW-0677">Repeat</keyword>
<dbReference type="PANTHER" id="PTHR13817">
    <property type="entry name" value="TITIN"/>
    <property type="match status" value="1"/>
</dbReference>
<keyword evidence="3" id="KW-0119">Carbohydrate metabolism</keyword>
<evidence type="ECO:0000259" key="5">
    <source>
        <dbReference type="PROSITE" id="PS50853"/>
    </source>
</evidence>
<dbReference type="Gene3D" id="2.60.40.10">
    <property type="entry name" value="Immunoglobulins"/>
    <property type="match status" value="3"/>
</dbReference>
<keyword evidence="2" id="KW-0378">Hydrolase</keyword>
<evidence type="ECO:0000256" key="2">
    <source>
        <dbReference type="ARBA" id="ARBA00023295"/>
    </source>
</evidence>
<organism evidence="6 7">
    <name type="scientific">Jonesia denitrificans (strain ATCC 14870 / DSM 20603 / BCRC 15368 / CIP 55.134 / JCM 11481 / NBRC 15587 / NCTC 10816 / Prevot 55134)</name>
    <name type="common">Listeria denitrificans</name>
    <dbReference type="NCBI Taxonomy" id="471856"/>
    <lineage>
        <taxon>Bacteria</taxon>
        <taxon>Bacillati</taxon>
        <taxon>Actinomycetota</taxon>
        <taxon>Actinomycetes</taxon>
        <taxon>Micrococcales</taxon>
        <taxon>Jonesiaceae</taxon>
        <taxon>Jonesia</taxon>
    </lineage>
</organism>
<dbReference type="InterPro" id="IPR013783">
    <property type="entry name" value="Ig-like_fold"/>
</dbReference>
<dbReference type="PANTHER" id="PTHR13817:SF73">
    <property type="entry name" value="FIBRONECTIN TYPE-III DOMAIN-CONTAINING PROTEIN"/>
    <property type="match status" value="1"/>
</dbReference>
<dbReference type="PROSITE" id="PS50853">
    <property type="entry name" value="FN3"/>
    <property type="match status" value="2"/>
</dbReference>
<dbReference type="AlphaFoldDB" id="C7R268"/>
<dbReference type="eggNOG" id="COG4733">
    <property type="taxonomic scope" value="Bacteria"/>
</dbReference>
<feature type="compositionally biased region" description="Low complexity" evidence="4">
    <location>
        <begin position="155"/>
        <end position="176"/>
    </location>
</feature>
<dbReference type="EMBL" id="CP001706">
    <property type="protein sequence ID" value="ACV09956.1"/>
    <property type="molecule type" value="Genomic_DNA"/>
</dbReference>
<dbReference type="PRINTS" id="PR00014">
    <property type="entry name" value="FNTYPEIII"/>
</dbReference>
<proteinExistence type="predicted"/>
<gene>
    <name evidence="6" type="ordered locus">Jden_2321</name>
</gene>
<name>C7R268_JONDD</name>
<accession>C7R268</accession>
<dbReference type="Proteomes" id="UP000000628">
    <property type="component" value="Chromosome"/>
</dbReference>
<dbReference type="STRING" id="471856.Jden_2321"/>
<dbReference type="RefSeq" id="WP_015772568.1">
    <property type="nucleotide sequence ID" value="NC_013174.1"/>
</dbReference>
<dbReference type="HOGENOM" id="CLU_393186_0_0_11"/>